<dbReference type="Pfam" id="PF21033">
    <property type="entry name" value="RMD1-3"/>
    <property type="match status" value="1"/>
</dbReference>
<dbReference type="EMBL" id="CAJNOC010001488">
    <property type="protein sequence ID" value="CAF0869074.1"/>
    <property type="molecule type" value="Genomic_DNA"/>
</dbReference>
<proteinExistence type="predicted"/>
<feature type="compositionally biased region" description="Polar residues" evidence="9">
    <location>
        <begin position="67"/>
        <end position="79"/>
    </location>
</feature>
<evidence type="ECO:0000256" key="8">
    <source>
        <dbReference type="ARBA" id="ARBA00041958"/>
    </source>
</evidence>
<feature type="compositionally biased region" description="Polar residues" evidence="9">
    <location>
        <begin position="86"/>
        <end position="104"/>
    </location>
</feature>
<evidence type="ECO:0000313" key="11">
    <source>
        <dbReference type="EMBL" id="CAF0869074.1"/>
    </source>
</evidence>
<evidence type="ECO:0000256" key="10">
    <source>
        <dbReference type="SAM" id="Phobius"/>
    </source>
</evidence>
<gene>
    <name evidence="11" type="ORF">OXX778_LOCUS9838</name>
</gene>
<comment type="subcellular location">
    <subcellularLocation>
        <location evidence="1">Cytoplasm</location>
        <location evidence="1">Cytoskeleton</location>
    </subcellularLocation>
</comment>
<comment type="subunit">
    <text evidence="2">Interacts with microtubules.</text>
</comment>
<keyword evidence="5" id="KW-0802">TPR repeat</keyword>
<accession>A0A813XB95</accession>
<dbReference type="InterPro" id="IPR049039">
    <property type="entry name" value="RMD1-3_a_helical_rpt"/>
</dbReference>
<evidence type="ECO:0000256" key="4">
    <source>
        <dbReference type="ARBA" id="ARBA00022737"/>
    </source>
</evidence>
<evidence type="ECO:0000256" key="6">
    <source>
        <dbReference type="ARBA" id="ARBA00023212"/>
    </source>
</evidence>
<evidence type="ECO:0000256" key="5">
    <source>
        <dbReference type="ARBA" id="ARBA00022803"/>
    </source>
</evidence>
<keyword evidence="10" id="KW-1133">Transmembrane helix</keyword>
<dbReference type="GO" id="GO:0005876">
    <property type="term" value="C:spindle microtubule"/>
    <property type="evidence" value="ECO:0007669"/>
    <property type="project" value="TreeGrafter"/>
</dbReference>
<dbReference type="GO" id="GO:0008017">
    <property type="term" value="F:microtubule binding"/>
    <property type="evidence" value="ECO:0007669"/>
    <property type="project" value="TreeGrafter"/>
</dbReference>
<dbReference type="GO" id="GO:0005739">
    <property type="term" value="C:mitochondrion"/>
    <property type="evidence" value="ECO:0007669"/>
    <property type="project" value="TreeGrafter"/>
</dbReference>
<dbReference type="PANTHER" id="PTHR16056">
    <property type="entry name" value="REGULATOR OF MICROTUBULE DYNAMICS PROTEIN"/>
    <property type="match status" value="1"/>
</dbReference>
<dbReference type="SUPFAM" id="SSF48452">
    <property type="entry name" value="TPR-like"/>
    <property type="match status" value="1"/>
</dbReference>
<organism evidence="11 12">
    <name type="scientific">Brachionus calyciflorus</name>
    <dbReference type="NCBI Taxonomy" id="104777"/>
    <lineage>
        <taxon>Eukaryota</taxon>
        <taxon>Metazoa</taxon>
        <taxon>Spiralia</taxon>
        <taxon>Gnathifera</taxon>
        <taxon>Rotifera</taxon>
        <taxon>Eurotatoria</taxon>
        <taxon>Monogononta</taxon>
        <taxon>Pseudotrocha</taxon>
        <taxon>Ploima</taxon>
        <taxon>Brachionidae</taxon>
        <taxon>Brachionus</taxon>
    </lineage>
</organism>
<evidence type="ECO:0000256" key="7">
    <source>
        <dbReference type="ARBA" id="ARBA00039966"/>
    </source>
</evidence>
<keyword evidence="12" id="KW-1185">Reference proteome</keyword>
<keyword evidence="4" id="KW-0677">Repeat</keyword>
<dbReference type="Proteomes" id="UP000663879">
    <property type="component" value="Unassembled WGS sequence"/>
</dbReference>
<reference evidence="11" key="1">
    <citation type="submission" date="2021-02" db="EMBL/GenBank/DDBJ databases">
        <authorList>
            <person name="Nowell W R."/>
        </authorList>
    </citation>
    <scope>NUCLEOTIDE SEQUENCE</scope>
    <source>
        <strain evidence="11">Ploen Becks lab</strain>
    </source>
</reference>
<dbReference type="GO" id="GO:0097431">
    <property type="term" value="C:mitotic spindle pole"/>
    <property type="evidence" value="ECO:0007669"/>
    <property type="project" value="TreeGrafter"/>
</dbReference>
<feature type="region of interest" description="Disordered" evidence="9">
    <location>
        <begin position="67"/>
        <end position="104"/>
    </location>
</feature>
<evidence type="ECO:0000256" key="3">
    <source>
        <dbReference type="ARBA" id="ARBA00022490"/>
    </source>
</evidence>
<evidence type="ECO:0000313" key="12">
    <source>
        <dbReference type="Proteomes" id="UP000663879"/>
    </source>
</evidence>
<dbReference type="PANTHER" id="PTHR16056:SF16">
    <property type="entry name" value="REGULATOR OF MICROTUBULE DYNAMICS PROTEIN 1"/>
    <property type="match status" value="1"/>
</dbReference>
<keyword evidence="6" id="KW-0206">Cytoskeleton</keyword>
<dbReference type="InterPro" id="IPR011990">
    <property type="entry name" value="TPR-like_helical_dom_sf"/>
</dbReference>
<evidence type="ECO:0000256" key="2">
    <source>
        <dbReference type="ARBA" id="ARBA00011375"/>
    </source>
</evidence>
<dbReference type="OrthoDB" id="512473at2759"/>
<keyword evidence="10" id="KW-0812">Transmembrane</keyword>
<dbReference type="Gene3D" id="1.25.40.10">
    <property type="entry name" value="Tetratricopeptide repeat domain"/>
    <property type="match status" value="1"/>
</dbReference>
<keyword evidence="3" id="KW-0963">Cytoplasm</keyword>
<evidence type="ECO:0000256" key="1">
    <source>
        <dbReference type="ARBA" id="ARBA00004245"/>
    </source>
</evidence>
<dbReference type="AlphaFoldDB" id="A0A813XB95"/>
<keyword evidence="10" id="KW-0472">Membrane</keyword>
<evidence type="ECO:0000256" key="9">
    <source>
        <dbReference type="SAM" id="MobiDB-lite"/>
    </source>
</evidence>
<name>A0A813XB95_9BILA</name>
<protein>
    <recommendedName>
        <fullName evidence="7">Regulator of microtubule dynamics protein 1</fullName>
    </recommendedName>
    <alternativeName>
        <fullName evidence="8">Protein FAM82B</fullName>
    </alternativeName>
</protein>
<sequence length="337" mass="39834">MEALNSKSLNNARRKYSPLIIFGFGTVGISIFLLYKYWKLRKLLIELEAKVRELSLQVDSLNEKQTNIELNRPSRSVNKTSRHDSLSSYDTPSTSPERIPTLSQSNNQSNILTFNYQNESYESLKEKYFEKKDFFDQFPSNFEDAIDYLRIINALDEKEIDPSSRKEYRMNAFNLAKTCLDFYPDNYLSHKWYAIFTGKITEYCSINEKVKYGFEFKKHLDIAIEMEQSDSVLYYLRGRWYYKMSKLNWAETYAIKLIFGNIPKITMDDAFNDFLQAENLNPQKSKGNLLYISRCFIEKNDKENALKYLNYASMISSKNNEEDKDEKEVIQMTKKYL</sequence>
<feature type="transmembrane region" description="Helical" evidence="10">
    <location>
        <begin position="16"/>
        <end position="35"/>
    </location>
</feature>
<comment type="caution">
    <text evidence="11">The sequence shown here is derived from an EMBL/GenBank/DDBJ whole genome shotgun (WGS) entry which is preliminary data.</text>
</comment>